<dbReference type="EMBL" id="CAKKNE010000001">
    <property type="protein sequence ID" value="CAH0364252.1"/>
    <property type="molecule type" value="Genomic_DNA"/>
</dbReference>
<dbReference type="AlphaFoldDB" id="A0A7S4A3F0"/>
<feature type="non-terminal residue" evidence="1">
    <location>
        <position position="331"/>
    </location>
</feature>
<evidence type="ECO:0000313" key="1">
    <source>
        <dbReference type="EMBL" id="CAE0702330.1"/>
    </source>
</evidence>
<organism evidence="1">
    <name type="scientific">Pelagomonas calceolata</name>
    <dbReference type="NCBI Taxonomy" id="35677"/>
    <lineage>
        <taxon>Eukaryota</taxon>
        <taxon>Sar</taxon>
        <taxon>Stramenopiles</taxon>
        <taxon>Ochrophyta</taxon>
        <taxon>Pelagophyceae</taxon>
        <taxon>Pelagomonadales</taxon>
        <taxon>Pelagomonadaceae</taxon>
        <taxon>Pelagomonas</taxon>
    </lineage>
</organism>
<sequence>MKGLPTDEHAAPMQLRLAAAAVLVVAAAQDTTEKQIYVWHAPHHDYLYAPLRATVLNGLRGIGATRINIKFDGDFDWDAIPPGSILIWLGWGRKGRYGRNRRVPWKGLGARGIYRIYYQSEPVTSLVYTKDEVDEVWDFSWHNIDHCRGSDAPILRYVPIAFLREAPLIKRFGDVPKLVFFGNAKWRPCWSEIQNLMGADVMSRYNVWNDRDYEDFLGNDYIGIFLNLHKDCGNVSVPNPVTWRNPKLLSSGGLVISERCYGKDEIEFKGLIDFVERADIPIMFEQYVRMAPSERLRLGLSRREAFAKRFDAVGIFERAGIGSLLRERGVT</sequence>
<dbReference type="EMBL" id="HBIW01020657">
    <property type="protein sequence ID" value="CAE0702330.1"/>
    <property type="molecule type" value="Transcribed_RNA"/>
</dbReference>
<reference evidence="1" key="1">
    <citation type="submission" date="2021-01" db="EMBL/GenBank/DDBJ databases">
        <authorList>
            <person name="Corre E."/>
            <person name="Pelletier E."/>
            <person name="Niang G."/>
            <person name="Scheremetjew M."/>
            <person name="Finn R."/>
            <person name="Kale V."/>
            <person name="Holt S."/>
            <person name="Cochrane G."/>
            <person name="Meng A."/>
            <person name="Brown T."/>
            <person name="Cohen L."/>
        </authorList>
    </citation>
    <scope>NUCLEOTIDE SEQUENCE</scope>
    <source>
        <strain evidence="1">CCMP1756</strain>
    </source>
</reference>
<accession>A0A7S4A3F0</accession>
<protein>
    <submittedName>
        <fullName evidence="1">Uncharacterized protein</fullName>
    </submittedName>
</protein>
<evidence type="ECO:0000313" key="3">
    <source>
        <dbReference type="Proteomes" id="UP000789595"/>
    </source>
</evidence>
<evidence type="ECO:0000313" key="2">
    <source>
        <dbReference type="EMBL" id="CAH0364252.1"/>
    </source>
</evidence>
<name>A0A7S4A3F0_9STRA</name>
<proteinExistence type="predicted"/>
<gene>
    <name evidence="1" type="ORF">PCAL00307_LOCUS17775</name>
    <name evidence="2" type="ORF">PECAL_1P06070</name>
</gene>
<keyword evidence="3" id="KW-1185">Reference proteome</keyword>
<reference evidence="2" key="2">
    <citation type="submission" date="2021-11" db="EMBL/GenBank/DDBJ databases">
        <authorList>
            <consortium name="Genoscope - CEA"/>
            <person name="William W."/>
        </authorList>
    </citation>
    <scope>NUCLEOTIDE SEQUENCE</scope>
</reference>
<dbReference type="Proteomes" id="UP000789595">
    <property type="component" value="Unassembled WGS sequence"/>
</dbReference>